<dbReference type="EnsemblPlants" id="KQJ82463">
    <property type="protein sequence ID" value="KQJ82463"/>
    <property type="gene ID" value="BRADI_5g09097v3"/>
</dbReference>
<protein>
    <recommendedName>
        <fullName evidence="1">F-box domain-containing protein</fullName>
    </recommendedName>
</protein>
<dbReference type="Proteomes" id="UP000008810">
    <property type="component" value="Chromosome 5"/>
</dbReference>
<organism evidence="2">
    <name type="scientific">Brachypodium distachyon</name>
    <name type="common">Purple false brome</name>
    <name type="synonym">Trachynia distachya</name>
    <dbReference type="NCBI Taxonomy" id="15368"/>
    <lineage>
        <taxon>Eukaryota</taxon>
        <taxon>Viridiplantae</taxon>
        <taxon>Streptophyta</taxon>
        <taxon>Embryophyta</taxon>
        <taxon>Tracheophyta</taxon>
        <taxon>Spermatophyta</taxon>
        <taxon>Magnoliopsida</taxon>
        <taxon>Liliopsida</taxon>
        <taxon>Poales</taxon>
        <taxon>Poaceae</taxon>
        <taxon>BOP clade</taxon>
        <taxon>Pooideae</taxon>
        <taxon>Stipodae</taxon>
        <taxon>Brachypodieae</taxon>
        <taxon>Brachypodium</taxon>
    </lineage>
</organism>
<evidence type="ECO:0000313" key="3">
    <source>
        <dbReference type="EnsemblPlants" id="KQJ82463"/>
    </source>
</evidence>
<dbReference type="ExpressionAtlas" id="A0A0Q3E3S5">
    <property type="expression patterns" value="baseline"/>
</dbReference>
<evidence type="ECO:0000313" key="2">
    <source>
        <dbReference type="EMBL" id="KQJ82463.1"/>
    </source>
</evidence>
<dbReference type="PANTHER" id="PTHR32133">
    <property type="entry name" value="OS07G0120400 PROTEIN"/>
    <property type="match status" value="1"/>
</dbReference>
<reference evidence="2" key="2">
    <citation type="submission" date="2017-06" db="EMBL/GenBank/DDBJ databases">
        <title>WGS assembly of Brachypodium distachyon.</title>
        <authorList>
            <consortium name="The International Brachypodium Initiative"/>
            <person name="Lucas S."/>
            <person name="Harmon-Smith M."/>
            <person name="Lail K."/>
            <person name="Tice H."/>
            <person name="Grimwood J."/>
            <person name="Bruce D."/>
            <person name="Barry K."/>
            <person name="Shu S."/>
            <person name="Lindquist E."/>
            <person name="Wang M."/>
            <person name="Pitluck S."/>
            <person name="Vogel J.P."/>
            <person name="Garvin D.F."/>
            <person name="Mockler T.C."/>
            <person name="Schmutz J."/>
            <person name="Rokhsar D."/>
            <person name="Bevan M.W."/>
        </authorList>
    </citation>
    <scope>NUCLEOTIDE SEQUENCE</scope>
    <source>
        <strain evidence="2">Bd21</strain>
    </source>
</reference>
<dbReference type="AlphaFoldDB" id="A0A0Q3E3S5"/>
<reference evidence="3" key="3">
    <citation type="submission" date="2018-08" db="UniProtKB">
        <authorList>
            <consortium name="EnsemblPlants"/>
        </authorList>
    </citation>
    <scope>IDENTIFICATION</scope>
    <source>
        <strain evidence="3">cv. Bd21</strain>
    </source>
</reference>
<dbReference type="Gramene" id="KQJ82463">
    <property type="protein sequence ID" value="KQJ82463"/>
    <property type="gene ID" value="BRADI_5g09097v3"/>
</dbReference>
<name>A0A0Q3E3S5_BRADI</name>
<dbReference type="InterPro" id="IPR001810">
    <property type="entry name" value="F-box_dom"/>
</dbReference>
<gene>
    <name evidence="3" type="primary">LOC100845260</name>
    <name evidence="2" type="ORF">BRADI_5g09097v3</name>
</gene>
<evidence type="ECO:0000259" key="1">
    <source>
        <dbReference type="SMART" id="SM00256"/>
    </source>
</evidence>
<feature type="domain" description="F-box" evidence="1">
    <location>
        <begin position="18"/>
        <end position="60"/>
    </location>
</feature>
<dbReference type="OrthoDB" id="619663at2759"/>
<dbReference type="PANTHER" id="PTHR32133:SF380">
    <property type="entry name" value="OS10G0137700 PROTEIN"/>
    <property type="match status" value="1"/>
</dbReference>
<sequence length="414" mass="47014">MSRRHRSAPPLPAVFPPLDDDCIWEILLRLPPQPSFLLRASLVCKRWRCLVTNPKFLSRFSAHHRRPPLLGFFSAHKAIFFVPALDPPDWIPAPRFSLRPGHGDRFQFLDCRHGRALILSHTQPPQIVVWDPFTGEQIRVAAPPAFSASETLAIVNGAVLCAAGDHGHLHGDCRSRSFRVVLGAFDIDTTHAFACVYSSEGGVWGDVASLPILESDWIKMLHDMRNFHFQPEVTPMVLVGDSLYWLLWQHMPTWYSGVILKIDLQRQSIAVVKSPPDVNGPKECAFTIVPGEDGCLGLILMSYSCATLWNRRVYTDGDAIWVPGRTIQLDKLLSLGLVDKEETLLSVGFAEQNNVMLVRTCNHVFMVYLRSMKFKKLCHSGKRYFYHPFESFYSPGHDFYIIILRASKNFIYKN</sequence>
<dbReference type="STRING" id="15368.A0A0Q3E3S5"/>
<dbReference type="InterPro" id="IPR036047">
    <property type="entry name" value="F-box-like_dom_sf"/>
</dbReference>
<dbReference type="SMART" id="SM00256">
    <property type="entry name" value="FBOX"/>
    <property type="match status" value="1"/>
</dbReference>
<evidence type="ECO:0000313" key="4">
    <source>
        <dbReference type="Proteomes" id="UP000008810"/>
    </source>
</evidence>
<dbReference type="Pfam" id="PF00646">
    <property type="entry name" value="F-box"/>
    <property type="match status" value="1"/>
</dbReference>
<dbReference type="SUPFAM" id="SSF81383">
    <property type="entry name" value="F-box domain"/>
    <property type="match status" value="1"/>
</dbReference>
<reference evidence="2 3" key="1">
    <citation type="journal article" date="2010" name="Nature">
        <title>Genome sequencing and analysis of the model grass Brachypodium distachyon.</title>
        <authorList>
            <consortium name="International Brachypodium Initiative"/>
        </authorList>
    </citation>
    <scope>NUCLEOTIDE SEQUENCE [LARGE SCALE GENOMIC DNA]</scope>
    <source>
        <strain evidence="2">Bd21</strain>
        <strain evidence="3">cv. Bd21</strain>
    </source>
</reference>
<dbReference type="EMBL" id="CM000884">
    <property type="protein sequence ID" value="KQJ82463.1"/>
    <property type="molecule type" value="Genomic_DNA"/>
</dbReference>
<dbReference type="Gene3D" id="1.20.1280.50">
    <property type="match status" value="1"/>
</dbReference>
<proteinExistence type="predicted"/>
<keyword evidence="4" id="KW-1185">Reference proteome</keyword>
<accession>A0A0Q3E3S5</accession>